<dbReference type="Proteomes" id="UP000628560">
    <property type="component" value="Unassembled WGS sequence"/>
</dbReference>
<comment type="caution">
    <text evidence="2">The sequence shown here is derived from an EMBL/GenBank/DDBJ whole genome shotgun (WGS) entry which is preliminary data.</text>
</comment>
<dbReference type="RefSeq" id="WP_194514276.1">
    <property type="nucleotide sequence ID" value="NZ_JADIXP010000019.1"/>
</dbReference>
<organism evidence="2 3">
    <name type="scientific">Lelliottia nimipressuralis</name>
    <dbReference type="NCBI Taxonomy" id="69220"/>
    <lineage>
        <taxon>Bacteria</taxon>
        <taxon>Pseudomonadati</taxon>
        <taxon>Pseudomonadota</taxon>
        <taxon>Gammaproteobacteria</taxon>
        <taxon>Enterobacterales</taxon>
        <taxon>Enterobacteriaceae</taxon>
        <taxon>Lelliottia</taxon>
    </lineage>
</organism>
<protein>
    <submittedName>
        <fullName evidence="2">F-type conjugal transfer protein TraH</fullName>
    </submittedName>
</protein>
<dbReference type="EMBL" id="JADIXP010000019">
    <property type="protein sequence ID" value="MBF4180372.1"/>
    <property type="molecule type" value="Genomic_DNA"/>
</dbReference>
<dbReference type="NCBIfam" id="NF010279">
    <property type="entry name" value="PRK13723.1"/>
    <property type="match status" value="1"/>
</dbReference>
<dbReference type="AlphaFoldDB" id="A0ABD4KHS9"/>
<evidence type="ECO:0000313" key="3">
    <source>
        <dbReference type="Proteomes" id="UP000628560"/>
    </source>
</evidence>
<accession>A0ABD4KHS9</accession>
<reference evidence="2 3" key="1">
    <citation type="submission" date="2020-11" db="EMBL/GenBank/DDBJ databases">
        <title>Identification of Lelliottia nimipressuralis from Wound Infection by Whole Genome-Based Bacterial Identification.</title>
        <authorList>
            <person name="Navarathna D.H."/>
            <person name="Choi H."/>
            <person name="Jinadatha C."/>
            <person name="Chatterjee P."/>
            <person name="Hwang M."/>
        </authorList>
    </citation>
    <scope>NUCLEOTIDE SEQUENCE [LARGE SCALE GENOMIC DNA]</scope>
    <source>
        <strain evidence="2 3">DN2020</strain>
    </source>
</reference>
<evidence type="ECO:0000256" key="1">
    <source>
        <dbReference type="SAM" id="SignalP"/>
    </source>
</evidence>
<feature type="chain" id="PRO_5044839699" evidence="1">
    <location>
        <begin position="22"/>
        <end position="453"/>
    </location>
</feature>
<sequence>MLRKNLLAASLLLVLATPVLANVESDMKSFFNDMTYSSNATSAKSWQGQAARYMTGGSFYSRTGVKNIQMVSISLPSISSGCGGIDVYLGAFSFINADQFIAFIKQIMANSPGYMFEIALKTTVPELAAAKDYVQKLASDMNQFNMSSCQAAQGIVGGLASMWSESQQAVCQTVAGQNNIFSDWAASRQGCTTGGSYDSVTNKATGSEADQVLKNINLMWAAMENSALSKSQELRQFAMSVSGSVTFDGEGTMRVLSSLISNDKAVLNAMMNGGTANVYVCDNANKCLAPSINKLTISESSSLVSMTRKTLEEIQDKAISDTALTDDEIKFINSTSIPILTWIIDQSSLSVTRSLFDQLADYIACDIYLQYMDGILKQVNAQLAGKDYPGESMKLLRSSLHEANTALNTLRMDVQVKESALISAQHQIQFLRQQVSSQMTDRYMGNYQFGRVN</sequence>
<feature type="signal peptide" evidence="1">
    <location>
        <begin position="1"/>
        <end position="21"/>
    </location>
</feature>
<gene>
    <name evidence="2" type="primary">traH</name>
    <name evidence="2" type="ORF">ISP11_21150</name>
</gene>
<keyword evidence="1" id="KW-0732">Signal</keyword>
<name>A0ABD4KHS9_9ENTR</name>
<dbReference type="Pfam" id="PF06122">
    <property type="entry name" value="TraH"/>
    <property type="match status" value="1"/>
</dbReference>
<evidence type="ECO:0000313" key="2">
    <source>
        <dbReference type="EMBL" id="MBF4180372.1"/>
    </source>
</evidence>
<proteinExistence type="predicted"/>
<dbReference type="InterPro" id="IPR010927">
    <property type="entry name" value="T4SS_TraH"/>
</dbReference>